<dbReference type="AlphaFoldDB" id="A0A4W4F1L3"/>
<dbReference type="GO" id="GO:0051781">
    <property type="term" value="P:positive regulation of cell division"/>
    <property type="evidence" value="ECO:0007669"/>
    <property type="project" value="UniProtKB-KW"/>
</dbReference>
<evidence type="ECO:0000256" key="2">
    <source>
        <dbReference type="ARBA" id="ARBA00022525"/>
    </source>
</evidence>
<feature type="domain" description="EGF-like" evidence="10">
    <location>
        <begin position="41"/>
        <end position="81"/>
    </location>
</feature>
<reference evidence="11" key="3">
    <citation type="submission" date="2020-05" db="EMBL/GenBank/DDBJ databases">
        <title>Electrophorus electricus (electric eel) genome, fEleEle1, primary haplotype.</title>
        <authorList>
            <person name="Myers G."/>
            <person name="Meyer A."/>
            <person name="Fedrigo O."/>
            <person name="Formenti G."/>
            <person name="Rhie A."/>
            <person name="Tracey A."/>
            <person name="Sims Y."/>
            <person name="Jarvis E.D."/>
        </authorList>
    </citation>
    <scope>NUCLEOTIDE SEQUENCE [LARGE SCALE GENOMIC DNA]</scope>
</reference>
<dbReference type="PROSITE" id="PS01186">
    <property type="entry name" value="EGF_2"/>
    <property type="match status" value="1"/>
</dbReference>
<dbReference type="OMA" id="HSGYIGA"/>
<dbReference type="GO" id="GO:0008083">
    <property type="term" value="F:growth factor activity"/>
    <property type="evidence" value="ECO:0007669"/>
    <property type="project" value="UniProtKB-KW"/>
</dbReference>
<reference evidence="12" key="1">
    <citation type="journal article" date="2014" name="Science">
        <title>Nonhuman genetics. Genomic basis for the convergent evolution of electric organs.</title>
        <authorList>
            <person name="Gallant J.R."/>
            <person name="Traeger L.L."/>
            <person name="Volkening J.D."/>
            <person name="Moffett H."/>
            <person name="Chen P.H."/>
            <person name="Novina C.D."/>
            <person name="Phillips G.N.Jr."/>
            <person name="Anand R."/>
            <person name="Wells G.B."/>
            <person name="Pinch M."/>
            <person name="Guth R."/>
            <person name="Unguez G.A."/>
            <person name="Albert J.S."/>
            <person name="Zakon H.H."/>
            <person name="Samanta M.P."/>
            <person name="Sussman M.R."/>
        </authorList>
    </citation>
    <scope>NUCLEOTIDE SEQUENCE [LARGE SCALE GENOMIC DNA]</scope>
</reference>
<proteinExistence type="predicted"/>
<keyword evidence="6" id="KW-0497">Mitogen</keyword>
<dbReference type="GO" id="GO:0045187">
    <property type="term" value="P:regulation of circadian sleep/wake cycle, sleep"/>
    <property type="evidence" value="ECO:0007669"/>
    <property type="project" value="Ensembl"/>
</dbReference>
<comment type="caution">
    <text evidence="7">Lacks conserved residue(s) required for the propagation of feature annotation.</text>
</comment>
<evidence type="ECO:0000256" key="9">
    <source>
        <dbReference type="SAM" id="SignalP"/>
    </source>
</evidence>
<evidence type="ECO:0000256" key="7">
    <source>
        <dbReference type="PROSITE-ProRule" id="PRU00076"/>
    </source>
</evidence>
<keyword evidence="8" id="KW-0812">Transmembrane</keyword>
<dbReference type="GO" id="GO:0045840">
    <property type="term" value="P:positive regulation of mitotic nuclear division"/>
    <property type="evidence" value="ECO:0007669"/>
    <property type="project" value="TreeGrafter"/>
</dbReference>
<dbReference type="PRINTS" id="PR00009">
    <property type="entry name" value="EGFTGF"/>
</dbReference>
<evidence type="ECO:0000259" key="10">
    <source>
        <dbReference type="PROSITE" id="PS50026"/>
    </source>
</evidence>
<reference evidence="11" key="5">
    <citation type="submission" date="2025-09" db="UniProtKB">
        <authorList>
            <consortium name="Ensembl"/>
        </authorList>
    </citation>
    <scope>IDENTIFICATION</scope>
</reference>
<gene>
    <name evidence="11" type="primary">TGFA</name>
</gene>
<keyword evidence="12" id="KW-1185">Reference proteome</keyword>
<dbReference type="GO" id="GO:0007173">
    <property type="term" value="P:epidermal growth factor receptor signaling pathway"/>
    <property type="evidence" value="ECO:0007669"/>
    <property type="project" value="TreeGrafter"/>
</dbReference>
<organism evidence="11 12">
    <name type="scientific">Electrophorus electricus</name>
    <name type="common">Electric eel</name>
    <name type="synonym">Gymnotus electricus</name>
    <dbReference type="NCBI Taxonomy" id="8005"/>
    <lineage>
        <taxon>Eukaryota</taxon>
        <taxon>Metazoa</taxon>
        <taxon>Chordata</taxon>
        <taxon>Craniata</taxon>
        <taxon>Vertebrata</taxon>
        <taxon>Euteleostomi</taxon>
        <taxon>Actinopterygii</taxon>
        <taxon>Neopterygii</taxon>
        <taxon>Teleostei</taxon>
        <taxon>Ostariophysi</taxon>
        <taxon>Gymnotiformes</taxon>
        <taxon>Gymnotoidei</taxon>
        <taxon>Gymnotidae</taxon>
        <taxon>Electrophorus</taxon>
    </lineage>
</organism>
<dbReference type="PROSITE" id="PS50026">
    <property type="entry name" value="EGF_3"/>
    <property type="match status" value="1"/>
</dbReference>
<accession>A0A4W4F1L3</accession>
<keyword evidence="2" id="KW-0964">Secreted</keyword>
<dbReference type="Proteomes" id="UP000314983">
    <property type="component" value="Chromosome 3"/>
</dbReference>
<feature type="transmembrane region" description="Helical" evidence="8">
    <location>
        <begin position="101"/>
        <end position="123"/>
    </location>
</feature>
<evidence type="ECO:0000256" key="3">
    <source>
        <dbReference type="ARBA" id="ARBA00022536"/>
    </source>
</evidence>
<keyword evidence="5 7" id="KW-1015">Disulfide bond</keyword>
<dbReference type="FunFam" id="2.10.25.10:FF:000182">
    <property type="entry name" value="Protransforming growth factor alpha"/>
    <property type="match status" value="1"/>
</dbReference>
<feature type="chain" id="PRO_5044275509" description="EGF-like domain-containing protein" evidence="9">
    <location>
        <begin position="21"/>
        <end position="172"/>
    </location>
</feature>
<dbReference type="Ensembl" id="ENSEEET00000018245.2">
    <property type="protein sequence ID" value="ENSEEEP00000018044.2"/>
    <property type="gene ID" value="ENSEEEG00000008883.2"/>
</dbReference>
<keyword evidence="3 7" id="KW-0245">EGF-like domain</keyword>
<dbReference type="PANTHER" id="PTHR10740">
    <property type="entry name" value="TRANSFORMING GROWTH FACTOR ALPHA"/>
    <property type="match status" value="1"/>
</dbReference>
<name>A0A4W4F1L3_ELEEL</name>
<dbReference type="GO" id="GO:0140313">
    <property type="term" value="F:molecular sequestering activity"/>
    <property type="evidence" value="ECO:0007669"/>
    <property type="project" value="Ensembl"/>
</dbReference>
<evidence type="ECO:0000256" key="6">
    <source>
        <dbReference type="ARBA" id="ARBA00023246"/>
    </source>
</evidence>
<keyword evidence="9" id="KW-0732">Signal</keyword>
<feature type="signal peptide" evidence="9">
    <location>
        <begin position="1"/>
        <end position="20"/>
    </location>
</feature>
<sequence length="172" mass="18904">SSNVVVVVVVFFKGSLLTYGQVLENSTSLTTMFVAAAVHSHFADCPESHSHFCFHGTCRFLIVEETPACVCQPGFIGMRCEHADLLAVVATNHTQHTVATMLVLCVVASVLLILLCTLLNCCWRRGACRQRHNLSHFSEKPNRIIKGGTSFCHPETGNSDQFISFLMTTCLN</sequence>
<reference evidence="12" key="2">
    <citation type="journal article" date="2017" name="Sci. Adv.">
        <title>A tail of two voltages: Proteomic comparison of the three electric organs of the electric eel.</title>
        <authorList>
            <person name="Traeger L.L."/>
            <person name="Sabat G."/>
            <person name="Barrett-Wilt G.A."/>
            <person name="Wells G.B."/>
            <person name="Sussman M.R."/>
        </authorList>
    </citation>
    <scope>NUCLEOTIDE SEQUENCE [LARGE SCALE GENOMIC DNA]</scope>
</reference>
<dbReference type="GO" id="GO:0005615">
    <property type="term" value="C:extracellular space"/>
    <property type="evidence" value="ECO:0007669"/>
    <property type="project" value="UniProtKB-ARBA"/>
</dbReference>
<dbReference type="SUPFAM" id="SSF57196">
    <property type="entry name" value="EGF/Laminin"/>
    <property type="match status" value="1"/>
</dbReference>
<dbReference type="PANTHER" id="PTHR10740:SF1">
    <property type="entry name" value="PROTRANSFORMING GROWTH FACTOR ALPHA"/>
    <property type="match status" value="1"/>
</dbReference>
<evidence type="ECO:0000313" key="11">
    <source>
        <dbReference type="Ensembl" id="ENSEEEP00000018044.2"/>
    </source>
</evidence>
<feature type="disulfide bond" evidence="7">
    <location>
        <begin position="71"/>
        <end position="80"/>
    </location>
</feature>
<dbReference type="PROSITE" id="PS00022">
    <property type="entry name" value="EGF_1"/>
    <property type="match status" value="1"/>
</dbReference>
<dbReference type="Gene3D" id="2.10.25.10">
    <property type="entry name" value="Laminin"/>
    <property type="match status" value="1"/>
</dbReference>
<evidence type="ECO:0000256" key="1">
    <source>
        <dbReference type="ARBA" id="ARBA00004239"/>
    </source>
</evidence>
<evidence type="ECO:0000313" key="12">
    <source>
        <dbReference type="Proteomes" id="UP000314983"/>
    </source>
</evidence>
<keyword evidence="8" id="KW-0472">Membrane</keyword>
<keyword evidence="4" id="KW-0339">Growth factor</keyword>
<evidence type="ECO:0000256" key="5">
    <source>
        <dbReference type="ARBA" id="ARBA00023157"/>
    </source>
</evidence>
<dbReference type="SMART" id="SM00181">
    <property type="entry name" value="EGF"/>
    <property type="match status" value="1"/>
</dbReference>
<protein>
    <recommendedName>
        <fullName evidence="10">EGF-like domain-containing protein</fullName>
    </recommendedName>
</protein>
<evidence type="ECO:0000256" key="4">
    <source>
        <dbReference type="ARBA" id="ARBA00023030"/>
    </source>
</evidence>
<dbReference type="GeneTree" id="ENSGT00940000160058"/>
<reference evidence="11" key="4">
    <citation type="submission" date="2025-08" db="UniProtKB">
        <authorList>
            <consortium name="Ensembl"/>
        </authorList>
    </citation>
    <scope>IDENTIFICATION</scope>
</reference>
<dbReference type="GO" id="GO:0008284">
    <property type="term" value="P:positive regulation of cell population proliferation"/>
    <property type="evidence" value="ECO:0007669"/>
    <property type="project" value="TreeGrafter"/>
</dbReference>
<dbReference type="STRING" id="8005.ENSEEEP00000018044"/>
<comment type="subcellular location">
    <subcellularLocation>
        <location evidence="1">Secreted</location>
        <location evidence="1">Extracellular space</location>
    </subcellularLocation>
</comment>
<evidence type="ECO:0000256" key="8">
    <source>
        <dbReference type="SAM" id="Phobius"/>
    </source>
</evidence>
<dbReference type="GO" id="GO:0005154">
    <property type="term" value="F:epidermal growth factor receptor binding"/>
    <property type="evidence" value="ECO:0007669"/>
    <property type="project" value="TreeGrafter"/>
</dbReference>
<dbReference type="InterPro" id="IPR000742">
    <property type="entry name" value="EGF"/>
</dbReference>
<keyword evidence="8" id="KW-1133">Transmembrane helix</keyword>